<comment type="caution">
    <text evidence="2">The sequence shown here is derived from an EMBL/GenBank/DDBJ whole genome shotgun (WGS) entry which is preliminary data.</text>
</comment>
<dbReference type="Gene3D" id="1.10.10.10">
    <property type="entry name" value="Winged helix-like DNA-binding domain superfamily/Winged helix DNA-binding domain"/>
    <property type="match status" value="1"/>
</dbReference>
<dbReference type="SUPFAM" id="SSF52172">
    <property type="entry name" value="CheY-like"/>
    <property type="match status" value="1"/>
</dbReference>
<dbReference type="PROSITE" id="PS50921">
    <property type="entry name" value="ANTAR"/>
    <property type="match status" value="1"/>
</dbReference>
<evidence type="ECO:0000313" key="3">
    <source>
        <dbReference type="Proteomes" id="UP000469440"/>
    </source>
</evidence>
<dbReference type="OrthoDB" id="9808843at2"/>
<evidence type="ECO:0000313" key="2">
    <source>
        <dbReference type="EMBL" id="MVB11950.1"/>
    </source>
</evidence>
<organism evidence="2 3">
    <name type="scientific">Caproicibacter fermentans</name>
    <dbReference type="NCBI Taxonomy" id="2576756"/>
    <lineage>
        <taxon>Bacteria</taxon>
        <taxon>Bacillati</taxon>
        <taxon>Bacillota</taxon>
        <taxon>Clostridia</taxon>
        <taxon>Eubacteriales</taxon>
        <taxon>Acutalibacteraceae</taxon>
        <taxon>Caproicibacter</taxon>
    </lineage>
</organism>
<dbReference type="EMBL" id="VWXL01000077">
    <property type="protein sequence ID" value="MVB11950.1"/>
    <property type="molecule type" value="Genomic_DNA"/>
</dbReference>
<proteinExistence type="predicted"/>
<dbReference type="SMART" id="SM01012">
    <property type="entry name" value="ANTAR"/>
    <property type="match status" value="1"/>
</dbReference>
<dbReference type="Proteomes" id="UP000469440">
    <property type="component" value="Unassembled WGS sequence"/>
</dbReference>
<keyword evidence="3" id="KW-1185">Reference proteome</keyword>
<dbReference type="InterPro" id="IPR036388">
    <property type="entry name" value="WH-like_DNA-bd_sf"/>
</dbReference>
<protein>
    <submittedName>
        <fullName evidence="2">ANTAR domain protein</fullName>
    </submittedName>
</protein>
<evidence type="ECO:0000259" key="1">
    <source>
        <dbReference type="PROSITE" id="PS50921"/>
    </source>
</evidence>
<dbReference type="InterPro" id="IPR005561">
    <property type="entry name" value="ANTAR"/>
</dbReference>
<feature type="domain" description="ANTAR" evidence="1">
    <location>
        <begin position="117"/>
        <end position="178"/>
    </location>
</feature>
<reference evidence="2 3" key="1">
    <citation type="submission" date="2019-09" db="EMBL/GenBank/DDBJ databases">
        <title>Genome sequence of Clostridium sp. EA1.</title>
        <authorList>
            <person name="Poehlein A."/>
            <person name="Bengelsdorf F.R."/>
            <person name="Daniel R."/>
        </authorList>
    </citation>
    <scope>NUCLEOTIDE SEQUENCE [LARGE SCALE GENOMIC DNA]</scope>
    <source>
        <strain evidence="2 3">EA1</strain>
    </source>
</reference>
<dbReference type="Pfam" id="PF03861">
    <property type="entry name" value="ANTAR"/>
    <property type="match status" value="1"/>
</dbReference>
<dbReference type="InterPro" id="IPR011006">
    <property type="entry name" value="CheY-like_superfamily"/>
</dbReference>
<gene>
    <name evidence="2" type="ORF">CAFE_26790</name>
</gene>
<accession>A0A6N8I2S0</accession>
<name>A0A6N8I2S0_9FIRM</name>
<dbReference type="RefSeq" id="WP_066650457.1">
    <property type="nucleotide sequence ID" value="NZ_VWXL01000077.1"/>
</dbReference>
<sequence>MSSIVVANSNPDYAKKIASVLRSSGLYVGGVCTTGAQVMEFTSKHYHGGVVVCSVKLRDMPAVNLPRVAGASYDFLFLVSSQLASMSESLEQATLMLPINRMNLISTVNMFLNLSDYTSLNIKKKLAAGNLDEKQLIKNAKDLLIERNNFTEPQAHRFMQKKSMDTGKKMVETALIILNS</sequence>
<dbReference type="GO" id="GO:0003723">
    <property type="term" value="F:RNA binding"/>
    <property type="evidence" value="ECO:0007669"/>
    <property type="project" value="InterPro"/>
</dbReference>
<dbReference type="AlphaFoldDB" id="A0A6N8I2S0"/>